<gene>
    <name evidence="9" type="ORF">ACFSGJ_20070</name>
</gene>
<dbReference type="InterPro" id="IPR009729">
    <property type="entry name" value="Gal-3-0_sulfotransfrase"/>
</dbReference>
<dbReference type="Gene3D" id="3.40.50.300">
    <property type="entry name" value="P-loop containing nucleotide triphosphate hydrolases"/>
    <property type="match status" value="1"/>
</dbReference>
<keyword evidence="5" id="KW-1133">Transmembrane helix</keyword>
<keyword evidence="6" id="KW-0333">Golgi apparatus</keyword>
<evidence type="ECO:0000256" key="7">
    <source>
        <dbReference type="ARBA" id="ARBA00023136"/>
    </source>
</evidence>
<dbReference type="Proteomes" id="UP001597353">
    <property type="component" value="Unassembled WGS sequence"/>
</dbReference>
<evidence type="ECO:0000256" key="2">
    <source>
        <dbReference type="ARBA" id="ARBA00022679"/>
    </source>
</evidence>
<comment type="caution">
    <text evidence="9">The sequence shown here is derived from an EMBL/GenBank/DDBJ whole genome shotgun (WGS) entry which is preliminary data.</text>
</comment>
<name>A0ABW4SAE7_9RHOB</name>
<evidence type="ECO:0000313" key="9">
    <source>
        <dbReference type="EMBL" id="MFD1914507.1"/>
    </source>
</evidence>
<evidence type="ECO:0000313" key="10">
    <source>
        <dbReference type="Proteomes" id="UP001597353"/>
    </source>
</evidence>
<evidence type="ECO:0008006" key="11">
    <source>
        <dbReference type="Google" id="ProtNLM"/>
    </source>
</evidence>
<sequence>MDTAPETTPQSQRHELWSRLPLVDYIASHRRAEGGLTIFQHIPKTAGSSLVAELQRHIGGYHSLHNDFSGLGTDDVVHEGLAERLRAEMHGVLDQALVRYQPGVMRSMSGHIHHEHVDRLRAVFPDALFFTFLRSPVARVISHYRYQRTPAHPPYRAFIRACPTFEHYLENDPDSSDMMFDYLVGRDYGLEEGIARVERLYTFIGIQEMYPMSFDILMRLHGLDVRPSARLRMTEGTADNEVELTPELRARIEARNPKDVALYNHFLAKMRARRGEWQALRAAGGTAK</sequence>
<keyword evidence="8" id="KW-0325">Glycoprotein</keyword>
<dbReference type="InterPro" id="IPR027417">
    <property type="entry name" value="P-loop_NTPase"/>
</dbReference>
<evidence type="ECO:0000256" key="4">
    <source>
        <dbReference type="ARBA" id="ARBA00022968"/>
    </source>
</evidence>
<reference evidence="10" key="1">
    <citation type="journal article" date="2019" name="Int. J. Syst. Evol. Microbiol.">
        <title>The Global Catalogue of Microorganisms (GCM) 10K type strain sequencing project: providing services to taxonomists for standard genome sequencing and annotation.</title>
        <authorList>
            <consortium name="The Broad Institute Genomics Platform"/>
            <consortium name="The Broad Institute Genome Sequencing Center for Infectious Disease"/>
            <person name="Wu L."/>
            <person name="Ma J."/>
        </authorList>
    </citation>
    <scope>NUCLEOTIDE SEQUENCE [LARGE SCALE GENOMIC DNA]</scope>
    <source>
        <strain evidence="10">CGMCC 4.7242</strain>
    </source>
</reference>
<keyword evidence="2" id="KW-0808">Transferase</keyword>
<organism evidence="9 10">
    <name type="scientific">Halodurantibacterium flavum</name>
    <dbReference type="NCBI Taxonomy" id="1382802"/>
    <lineage>
        <taxon>Bacteria</taxon>
        <taxon>Pseudomonadati</taxon>
        <taxon>Pseudomonadota</taxon>
        <taxon>Alphaproteobacteria</taxon>
        <taxon>Rhodobacterales</taxon>
        <taxon>Paracoccaceae</taxon>
        <taxon>Halodurantibacterium</taxon>
    </lineage>
</organism>
<protein>
    <recommendedName>
        <fullName evidence="11">Sulfotransferase family protein</fullName>
    </recommendedName>
</protein>
<dbReference type="SUPFAM" id="SSF52540">
    <property type="entry name" value="P-loop containing nucleoside triphosphate hydrolases"/>
    <property type="match status" value="1"/>
</dbReference>
<keyword evidence="3" id="KW-0812">Transmembrane</keyword>
<evidence type="ECO:0000256" key="1">
    <source>
        <dbReference type="ARBA" id="ARBA00004323"/>
    </source>
</evidence>
<keyword evidence="4" id="KW-0735">Signal-anchor</keyword>
<keyword evidence="10" id="KW-1185">Reference proteome</keyword>
<evidence type="ECO:0000256" key="3">
    <source>
        <dbReference type="ARBA" id="ARBA00022692"/>
    </source>
</evidence>
<dbReference type="EMBL" id="JBHUGH010000038">
    <property type="protein sequence ID" value="MFD1914507.1"/>
    <property type="molecule type" value="Genomic_DNA"/>
</dbReference>
<keyword evidence="7" id="KW-0472">Membrane</keyword>
<evidence type="ECO:0000256" key="8">
    <source>
        <dbReference type="ARBA" id="ARBA00023180"/>
    </source>
</evidence>
<comment type="subcellular location">
    <subcellularLocation>
        <location evidence="1">Golgi apparatus membrane</location>
        <topology evidence="1">Single-pass type II membrane protein</topology>
    </subcellularLocation>
</comment>
<evidence type="ECO:0000256" key="5">
    <source>
        <dbReference type="ARBA" id="ARBA00022989"/>
    </source>
</evidence>
<accession>A0ABW4SAE7</accession>
<evidence type="ECO:0000256" key="6">
    <source>
        <dbReference type="ARBA" id="ARBA00023034"/>
    </source>
</evidence>
<dbReference type="Pfam" id="PF06990">
    <property type="entry name" value="Gal-3-0_sulfotr"/>
    <property type="match status" value="1"/>
</dbReference>
<proteinExistence type="predicted"/>
<dbReference type="RefSeq" id="WP_390265956.1">
    <property type="nucleotide sequence ID" value="NZ_JBHUGH010000038.1"/>
</dbReference>